<accession>A0A1G2SZR3</accession>
<evidence type="ECO:0000256" key="3">
    <source>
        <dbReference type="ARBA" id="ARBA00022676"/>
    </source>
</evidence>
<dbReference type="GO" id="GO:0016763">
    <property type="term" value="F:pentosyltransferase activity"/>
    <property type="evidence" value="ECO:0007669"/>
    <property type="project" value="TreeGrafter"/>
</dbReference>
<feature type="transmembrane region" description="Helical" evidence="8">
    <location>
        <begin position="328"/>
        <end position="348"/>
    </location>
</feature>
<evidence type="ECO:0000313" key="10">
    <source>
        <dbReference type="EMBL" id="OHA90536.1"/>
    </source>
</evidence>
<evidence type="ECO:0000313" key="11">
    <source>
        <dbReference type="Proteomes" id="UP000178107"/>
    </source>
</evidence>
<organism evidence="10 11">
    <name type="scientific">Candidatus Zambryskibacteria bacterium RIFCSPHIGHO2_01_FULL_46_25</name>
    <dbReference type="NCBI Taxonomy" id="1802738"/>
    <lineage>
        <taxon>Bacteria</taxon>
        <taxon>Candidatus Zambryskiibacteriota</taxon>
    </lineage>
</organism>
<feature type="transmembrane region" description="Helical" evidence="8">
    <location>
        <begin position="304"/>
        <end position="322"/>
    </location>
</feature>
<keyword evidence="6 8" id="KW-1133">Transmembrane helix</keyword>
<dbReference type="PANTHER" id="PTHR33908:SF11">
    <property type="entry name" value="MEMBRANE PROTEIN"/>
    <property type="match status" value="1"/>
</dbReference>
<feature type="transmembrane region" description="Helical" evidence="8">
    <location>
        <begin position="135"/>
        <end position="153"/>
    </location>
</feature>
<dbReference type="PANTHER" id="PTHR33908">
    <property type="entry name" value="MANNOSYLTRANSFERASE YKCB-RELATED"/>
    <property type="match status" value="1"/>
</dbReference>
<feature type="transmembrane region" description="Helical" evidence="8">
    <location>
        <begin position="274"/>
        <end position="292"/>
    </location>
</feature>
<reference evidence="10 11" key="1">
    <citation type="journal article" date="2016" name="Nat. Commun.">
        <title>Thousands of microbial genomes shed light on interconnected biogeochemical processes in an aquifer system.</title>
        <authorList>
            <person name="Anantharaman K."/>
            <person name="Brown C.T."/>
            <person name="Hug L.A."/>
            <person name="Sharon I."/>
            <person name="Castelle C.J."/>
            <person name="Probst A.J."/>
            <person name="Thomas B.C."/>
            <person name="Singh A."/>
            <person name="Wilkins M.J."/>
            <person name="Karaoz U."/>
            <person name="Brodie E.L."/>
            <person name="Williams K.H."/>
            <person name="Hubbard S.S."/>
            <person name="Banfield J.F."/>
        </authorList>
    </citation>
    <scope>NUCLEOTIDE SEQUENCE [LARGE SCALE GENOMIC DNA]</scope>
</reference>
<evidence type="ECO:0000259" key="9">
    <source>
        <dbReference type="Pfam" id="PF13231"/>
    </source>
</evidence>
<evidence type="ECO:0000256" key="7">
    <source>
        <dbReference type="ARBA" id="ARBA00023136"/>
    </source>
</evidence>
<evidence type="ECO:0000256" key="4">
    <source>
        <dbReference type="ARBA" id="ARBA00022679"/>
    </source>
</evidence>
<sequence>MSLSRIRIKNGSILVAILLAIFLLVQVTVSIFFLNTWFDEADYGYKAWLVGKGLAEPFMDFRLKHGPVAFYSQLLLQDIVGPSLIASRVFSVFFLLVSLVLIFLLIKRLSNKWFGLVAAALVICNPFLVTLYSSAVPYSLTMFFSILTIWFIATDSGDDKNIRRAIILSGVMAGMAFLVRYNMFPLMVILWLFVFWKWRSWKYFIYAVSSSIATVVILLVPFLLIDLQYTINQILFMFSADPVILDVPKGSFTAGWQPLGSRISIIGSVLTRYFYMWVVLLAVIFLDIKNFVFKQKFFLSDSPILALSASLAVVFFVSHFLYLPRETFAIYSLYLASFLVIFATLATYKTYEHIRSNLPESFNLSGFSCLVIAVLLLTPISIGSFSHIIGSISDPLNFEDSDVSRVRKGAYFLASLTSTNDIILTVDDPHHVFLAGRYEIPPLINKYFTYKDIDDESMLQRFDLYNDKMFLHWLEETATVVVFQRDGLDERLNRISGSNKEMPKDFKRILEEKFVLAGTIESVYPRRYAQDESVMDVYKKKK</sequence>
<dbReference type="InterPro" id="IPR050297">
    <property type="entry name" value="LipidA_mod_glycosyltrf_83"/>
</dbReference>
<dbReference type="Pfam" id="PF13231">
    <property type="entry name" value="PMT_2"/>
    <property type="match status" value="1"/>
</dbReference>
<feature type="transmembrane region" description="Helical" evidence="8">
    <location>
        <begin position="85"/>
        <end position="106"/>
    </location>
</feature>
<feature type="transmembrane region" description="Helical" evidence="8">
    <location>
        <begin position="369"/>
        <end position="389"/>
    </location>
</feature>
<comment type="subcellular location">
    <subcellularLocation>
        <location evidence="1">Cell membrane</location>
        <topology evidence="1">Multi-pass membrane protein</topology>
    </subcellularLocation>
</comment>
<feature type="domain" description="Glycosyltransferase RgtA/B/C/D-like" evidence="9">
    <location>
        <begin position="64"/>
        <end position="223"/>
    </location>
</feature>
<keyword evidence="7 8" id="KW-0472">Membrane</keyword>
<keyword evidence="5 8" id="KW-0812">Transmembrane</keyword>
<feature type="transmembrane region" description="Helical" evidence="8">
    <location>
        <begin position="12"/>
        <end position="34"/>
    </location>
</feature>
<comment type="caution">
    <text evidence="10">The sequence shown here is derived from an EMBL/GenBank/DDBJ whole genome shotgun (WGS) entry which is preliminary data.</text>
</comment>
<feature type="transmembrane region" description="Helical" evidence="8">
    <location>
        <begin position="165"/>
        <end position="183"/>
    </location>
</feature>
<protein>
    <recommendedName>
        <fullName evidence="9">Glycosyltransferase RgtA/B/C/D-like domain-containing protein</fullName>
    </recommendedName>
</protein>
<evidence type="ECO:0000256" key="2">
    <source>
        <dbReference type="ARBA" id="ARBA00022475"/>
    </source>
</evidence>
<dbReference type="Proteomes" id="UP000178107">
    <property type="component" value="Unassembled WGS sequence"/>
</dbReference>
<feature type="transmembrane region" description="Helical" evidence="8">
    <location>
        <begin position="113"/>
        <end position="129"/>
    </location>
</feature>
<keyword evidence="3" id="KW-0328">Glycosyltransferase</keyword>
<dbReference type="EMBL" id="MHVH01000004">
    <property type="protein sequence ID" value="OHA90536.1"/>
    <property type="molecule type" value="Genomic_DNA"/>
</dbReference>
<evidence type="ECO:0000256" key="6">
    <source>
        <dbReference type="ARBA" id="ARBA00022989"/>
    </source>
</evidence>
<dbReference type="GO" id="GO:0009103">
    <property type="term" value="P:lipopolysaccharide biosynthetic process"/>
    <property type="evidence" value="ECO:0007669"/>
    <property type="project" value="UniProtKB-ARBA"/>
</dbReference>
<evidence type="ECO:0000256" key="5">
    <source>
        <dbReference type="ARBA" id="ARBA00022692"/>
    </source>
</evidence>
<proteinExistence type="predicted"/>
<dbReference type="InterPro" id="IPR038731">
    <property type="entry name" value="RgtA/B/C-like"/>
</dbReference>
<gene>
    <name evidence="10" type="ORF">A2838_00985</name>
</gene>
<evidence type="ECO:0000256" key="1">
    <source>
        <dbReference type="ARBA" id="ARBA00004651"/>
    </source>
</evidence>
<dbReference type="GO" id="GO:0005886">
    <property type="term" value="C:plasma membrane"/>
    <property type="evidence" value="ECO:0007669"/>
    <property type="project" value="UniProtKB-SubCell"/>
</dbReference>
<keyword evidence="2" id="KW-1003">Cell membrane</keyword>
<dbReference type="AlphaFoldDB" id="A0A1G2SZR3"/>
<keyword evidence="4" id="KW-0808">Transferase</keyword>
<evidence type="ECO:0000256" key="8">
    <source>
        <dbReference type="SAM" id="Phobius"/>
    </source>
</evidence>
<name>A0A1G2SZR3_9BACT</name>
<feature type="transmembrane region" description="Helical" evidence="8">
    <location>
        <begin position="203"/>
        <end position="225"/>
    </location>
</feature>